<protein>
    <submittedName>
        <fullName evidence="1">Uncharacterized protein</fullName>
    </submittedName>
</protein>
<dbReference type="Proteomes" id="UP000007875">
    <property type="component" value="Unassembled WGS sequence"/>
</dbReference>
<keyword evidence="2" id="KW-1185">Reference proteome</keyword>
<dbReference type="HOGENOM" id="CLU_3224269_0_0_1"/>
<reference evidence="1" key="3">
    <citation type="submission" date="2025-09" db="UniProtKB">
        <authorList>
            <consortium name="Ensembl"/>
        </authorList>
    </citation>
    <scope>IDENTIFICATION</scope>
</reference>
<reference evidence="1" key="2">
    <citation type="submission" date="2025-08" db="UniProtKB">
        <authorList>
            <consortium name="Ensembl"/>
        </authorList>
    </citation>
    <scope>IDENTIFICATION</scope>
</reference>
<accession>H2ZID5</accession>
<name>H2ZID5_CIOSA</name>
<dbReference type="InParanoid" id="H2ZID5"/>
<dbReference type="AlphaFoldDB" id="H2ZID5"/>
<evidence type="ECO:0000313" key="1">
    <source>
        <dbReference type="Ensembl" id="ENSCSAVP00000017351.1"/>
    </source>
</evidence>
<dbReference type="Ensembl" id="ENSCSAVT00000017541.1">
    <property type="protein sequence ID" value="ENSCSAVP00000017351.1"/>
    <property type="gene ID" value="ENSCSAVG00000010216.1"/>
</dbReference>
<evidence type="ECO:0000313" key="2">
    <source>
        <dbReference type="Proteomes" id="UP000007875"/>
    </source>
</evidence>
<proteinExistence type="predicted"/>
<organism evidence="1 2">
    <name type="scientific">Ciona savignyi</name>
    <name type="common">Pacific transparent sea squirt</name>
    <dbReference type="NCBI Taxonomy" id="51511"/>
    <lineage>
        <taxon>Eukaryota</taxon>
        <taxon>Metazoa</taxon>
        <taxon>Chordata</taxon>
        <taxon>Tunicata</taxon>
        <taxon>Ascidiacea</taxon>
        <taxon>Phlebobranchia</taxon>
        <taxon>Cionidae</taxon>
        <taxon>Ciona</taxon>
    </lineage>
</organism>
<reference evidence="2" key="1">
    <citation type="submission" date="2003-08" db="EMBL/GenBank/DDBJ databases">
        <authorList>
            <person name="Birren B."/>
            <person name="Nusbaum C."/>
            <person name="Abebe A."/>
            <person name="Abouelleil A."/>
            <person name="Adekoya E."/>
            <person name="Ait-zahra M."/>
            <person name="Allen N."/>
            <person name="Allen T."/>
            <person name="An P."/>
            <person name="Anderson M."/>
            <person name="Anderson S."/>
            <person name="Arachchi H."/>
            <person name="Armbruster J."/>
            <person name="Bachantsang P."/>
            <person name="Baldwin J."/>
            <person name="Barry A."/>
            <person name="Bayul T."/>
            <person name="Blitshsteyn B."/>
            <person name="Bloom T."/>
            <person name="Blye J."/>
            <person name="Boguslavskiy L."/>
            <person name="Borowsky M."/>
            <person name="Boukhgalter B."/>
            <person name="Brunache A."/>
            <person name="Butler J."/>
            <person name="Calixte N."/>
            <person name="Calvo S."/>
            <person name="Camarata J."/>
            <person name="Campo K."/>
            <person name="Chang J."/>
            <person name="Cheshatsang Y."/>
            <person name="Citroen M."/>
            <person name="Collymore A."/>
            <person name="Considine T."/>
            <person name="Cook A."/>
            <person name="Cooke P."/>
            <person name="Corum B."/>
            <person name="Cuomo C."/>
            <person name="David R."/>
            <person name="Dawoe T."/>
            <person name="Degray S."/>
            <person name="Dodge S."/>
            <person name="Dooley K."/>
            <person name="Dorje P."/>
            <person name="Dorjee K."/>
            <person name="Dorris L."/>
            <person name="Duffey N."/>
            <person name="Dupes A."/>
            <person name="Elkins T."/>
            <person name="Engels R."/>
            <person name="Erickson J."/>
            <person name="Farina A."/>
            <person name="Faro S."/>
            <person name="Ferreira P."/>
            <person name="Fischer H."/>
            <person name="Fitzgerald M."/>
            <person name="Foley K."/>
            <person name="Gage D."/>
            <person name="Galagan J."/>
            <person name="Gearin G."/>
            <person name="Gnerre S."/>
            <person name="Gnirke A."/>
            <person name="Goyette A."/>
            <person name="Graham J."/>
            <person name="Grandbois E."/>
            <person name="Gyaltsen K."/>
            <person name="Hafez N."/>
            <person name="Hagopian D."/>
            <person name="Hagos B."/>
            <person name="Hall J."/>
            <person name="Hatcher B."/>
            <person name="Heller A."/>
            <person name="Higgins H."/>
            <person name="Honan T."/>
            <person name="Horn A."/>
            <person name="Houde N."/>
            <person name="Hughes L."/>
            <person name="Hulme W."/>
            <person name="Husby E."/>
            <person name="Iliev I."/>
            <person name="Jaffe D."/>
            <person name="Jones C."/>
            <person name="Kamal M."/>
            <person name="Kamat A."/>
            <person name="Kamvysselis M."/>
            <person name="Karlsson E."/>
            <person name="Kells C."/>
            <person name="Kieu A."/>
            <person name="Kisner P."/>
            <person name="Kodira C."/>
            <person name="Kulbokas E."/>
            <person name="Labutti K."/>
            <person name="Lama D."/>
            <person name="Landers T."/>
            <person name="Leger J."/>
            <person name="Levine S."/>
            <person name="Lewis D."/>
            <person name="Lewis T."/>
            <person name="Lindblad-toh K."/>
            <person name="Liu X."/>
            <person name="Lokyitsang T."/>
            <person name="Lokyitsang Y."/>
            <person name="Lucien O."/>
            <person name="Lui A."/>
            <person name="Ma L.J."/>
            <person name="Mabbitt R."/>
            <person name="Macdonald J."/>
            <person name="Maclean C."/>
            <person name="Major J."/>
            <person name="Manning J."/>
            <person name="Marabella R."/>
            <person name="Maru K."/>
            <person name="Matthews C."/>
            <person name="Mauceli E."/>
            <person name="Mccarthy M."/>
            <person name="Mcdonough S."/>
            <person name="Mcghee T."/>
            <person name="Meldrim J."/>
            <person name="Meneus L."/>
            <person name="Mesirov J."/>
            <person name="Mihalev A."/>
            <person name="Mihova T."/>
            <person name="Mikkelsen T."/>
            <person name="Mlenga V."/>
            <person name="Moru K."/>
            <person name="Mozes J."/>
            <person name="Mulrain L."/>
            <person name="Munson G."/>
            <person name="Naylor J."/>
            <person name="Newes C."/>
            <person name="Nguyen C."/>
            <person name="Nguyen N."/>
            <person name="Nguyen T."/>
            <person name="Nicol R."/>
            <person name="Nielsen C."/>
            <person name="Nizzari M."/>
            <person name="Norbu C."/>
            <person name="Norbu N."/>
            <person name="O'donnell P."/>
            <person name="Okoawo O."/>
            <person name="O'leary S."/>
            <person name="Omotosho B."/>
            <person name="O'neill K."/>
            <person name="Osman S."/>
            <person name="Parker S."/>
            <person name="Perrin D."/>
            <person name="Phunkhang P."/>
            <person name="Piqani B."/>
            <person name="Purcell S."/>
            <person name="Rachupka T."/>
            <person name="Ramasamy U."/>
            <person name="Rameau R."/>
            <person name="Ray V."/>
            <person name="Raymond C."/>
            <person name="Retta R."/>
            <person name="Richardson S."/>
            <person name="Rise C."/>
            <person name="Rodriguez J."/>
            <person name="Rogers J."/>
            <person name="Rogov P."/>
            <person name="Rutman M."/>
            <person name="Schupbach R."/>
            <person name="Seaman C."/>
            <person name="Settipalli S."/>
            <person name="Sharpe T."/>
            <person name="Sheridan J."/>
            <person name="Sherpa N."/>
            <person name="Shi J."/>
            <person name="Smirnov S."/>
            <person name="Smith C."/>
            <person name="Sougnez C."/>
            <person name="Spencer B."/>
            <person name="Stalker J."/>
            <person name="Stange-thomann N."/>
            <person name="Stavropoulos S."/>
            <person name="Stetson K."/>
            <person name="Stone C."/>
            <person name="Stone S."/>
            <person name="Stubbs M."/>
            <person name="Talamas J."/>
            <person name="Tchuinga P."/>
            <person name="Tenzing P."/>
            <person name="Tesfaye S."/>
            <person name="Theodore J."/>
            <person name="Thoulutsang Y."/>
            <person name="Topham K."/>
            <person name="Towey S."/>
            <person name="Tsamla T."/>
            <person name="Tsomo N."/>
            <person name="Vallee D."/>
            <person name="Vassiliev H."/>
            <person name="Venkataraman V."/>
            <person name="Vinson J."/>
            <person name="Vo A."/>
            <person name="Wade C."/>
            <person name="Wang S."/>
            <person name="Wangchuk T."/>
            <person name="Wangdi T."/>
            <person name="Whittaker C."/>
            <person name="Wilkinson J."/>
            <person name="Wu Y."/>
            <person name="Wyman D."/>
            <person name="Yadav S."/>
            <person name="Yang S."/>
            <person name="Yang X."/>
            <person name="Yeager S."/>
            <person name="Yee E."/>
            <person name="Young G."/>
            <person name="Zainoun J."/>
            <person name="Zembeck L."/>
            <person name="Zimmer A."/>
            <person name="Zody M."/>
            <person name="Lander E."/>
        </authorList>
    </citation>
    <scope>NUCLEOTIDE SEQUENCE [LARGE SCALE GENOMIC DNA]</scope>
</reference>
<sequence>MNHRLKILRIQWPKQCIKNCSNESKQQASLNRRLQKKQRKFDLK</sequence>